<dbReference type="KEGG" id="mpt:Mpe_B0313"/>
<keyword evidence="1" id="KW-0614">Plasmid</keyword>
<evidence type="ECO:0000313" key="1">
    <source>
        <dbReference type="EMBL" id="ABM97088.1"/>
    </source>
</evidence>
<dbReference type="AlphaFoldDB" id="A2SNE9"/>
<dbReference type="RefSeq" id="WP_011831676.1">
    <property type="nucleotide sequence ID" value="NC_008826.1"/>
</dbReference>
<organism evidence="1 2">
    <name type="scientific">Methylibium petroleiphilum (strain ATCC BAA-1232 / LMG 22953 / PM1)</name>
    <dbReference type="NCBI Taxonomy" id="420662"/>
    <lineage>
        <taxon>Bacteria</taxon>
        <taxon>Pseudomonadati</taxon>
        <taxon>Pseudomonadota</taxon>
        <taxon>Betaproteobacteria</taxon>
        <taxon>Burkholderiales</taxon>
        <taxon>Sphaerotilaceae</taxon>
        <taxon>Methylibium</taxon>
    </lineage>
</organism>
<keyword evidence="2" id="KW-1185">Reference proteome</keyword>
<sequence length="223" mass="24806">MQFFNVTMPYNADDIDGEGTYSTTVRAADTDHAKRLCATEMADSGQREFDSDSDREAYIDEHAEGWADVYATADQLTQDMSTVFADQLFPDGVKREINLEVLGQILAQNRELVIGTSVPDLNAERRDVTRYALESLVELLSSPESADRAADAAQADRHIEVAKELLKLIPQIDDTVIRKARALDRLMGELVEMGFATDDPINGGDCVDSIAQIYERLAKQFPR</sequence>
<gene>
    <name evidence="1" type="ordered locus">Mpe_B0313</name>
</gene>
<dbReference type="HOGENOM" id="CLU_1238984_0_0_4"/>
<proteinExistence type="predicted"/>
<dbReference type="EMBL" id="CP000556">
    <property type="protein sequence ID" value="ABM97088.1"/>
    <property type="molecule type" value="Genomic_DNA"/>
</dbReference>
<accession>A2SNE9</accession>
<dbReference type="Proteomes" id="UP000000366">
    <property type="component" value="Plasmid RPME01"/>
</dbReference>
<geneLocation type="plasmid" evidence="1 2">
    <name>RPME01</name>
</geneLocation>
<name>A2SNE9_METPP</name>
<reference evidence="1 2" key="1">
    <citation type="journal article" date="2007" name="J. Bacteriol.">
        <title>Whole-genome analysis of the methyl tert-butyl ether-degrading beta-proteobacterium Methylibium petroleiphilum PM1.</title>
        <authorList>
            <person name="Kane S.R."/>
            <person name="Chakicherla A.Y."/>
            <person name="Chain P.S.G."/>
            <person name="Schmidt R."/>
            <person name="Shin M.W."/>
            <person name="Legler T.C."/>
            <person name="Scow K.M."/>
            <person name="Larimer F.W."/>
            <person name="Lucas S.M."/>
            <person name="Richardson P.M."/>
            <person name="Hristova K.R."/>
        </authorList>
    </citation>
    <scope>NUCLEOTIDE SEQUENCE [LARGE SCALE GENOMIC DNA]</scope>
    <source>
        <strain evidence="2">ATCC BAA-1232 / LMG 22953 / PM1</strain>
        <plasmid evidence="1 2">RPME01</plasmid>
    </source>
</reference>
<protein>
    <submittedName>
        <fullName evidence="1">Uncharacterized protein</fullName>
    </submittedName>
</protein>
<evidence type="ECO:0000313" key="2">
    <source>
        <dbReference type="Proteomes" id="UP000000366"/>
    </source>
</evidence>